<dbReference type="EMBL" id="FNDJ01000042">
    <property type="protein sequence ID" value="SDM38132.1"/>
    <property type="molecule type" value="Genomic_DNA"/>
</dbReference>
<name>A0A1G9SRT3_9ACTN</name>
<dbReference type="Proteomes" id="UP000199202">
    <property type="component" value="Unassembled WGS sequence"/>
</dbReference>
<evidence type="ECO:0000313" key="2">
    <source>
        <dbReference type="Proteomes" id="UP000199202"/>
    </source>
</evidence>
<keyword evidence="2" id="KW-1185">Reference proteome</keyword>
<evidence type="ECO:0000313" key="1">
    <source>
        <dbReference type="EMBL" id="SDM38132.1"/>
    </source>
</evidence>
<protein>
    <submittedName>
        <fullName evidence="1">Uncharacterized protein</fullName>
    </submittedName>
</protein>
<proteinExistence type="predicted"/>
<dbReference type="AlphaFoldDB" id="A0A1G9SRT3"/>
<organism evidence="1 2">
    <name type="scientific">Nonomuraea jiangxiensis</name>
    <dbReference type="NCBI Taxonomy" id="633440"/>
    <lineage>
        <taxon>Bacteria</taxon>
        <taxon>Bacillati</taxon>
        <taxon>Actinomycetota</taxon>
        <taxon>Actinomycetes</taxon>
        <taxon>Streptosporangiales</taxon>
        <taxon>Streptosporangiaceae</taxon>
        <taxon>Nonomuraea</taxon>
    </lineage>
</organism>
<reference evidence="1 2" key="1">
    <citation type="submission" date="2016-10" db="EMBL/GenBank/DDBJ databases">
        <authorList>
            <person name="de Groot N.N."/>
        </authorList>
    </citation>
    <scope>NUCLEOTIDE SEQUENCE [LARGE SCALE GENOMIC DNA]</scope>
    <source>
        <strain evidence="1 2">CGMCC 4.6533</strain>
    </source>
</reference>
<gene>
    <name evidence="1" type="ORF">SAMN05421869_14243</name>
</gene>
<sequence length="96" mass="10331">MMVENLAAAVVTDTYVVIALVRVDGESVRLGGRLADTVLETPNPQLYGGDTGVFVHARWLGHEEASSYLLPLDSGPDGQAFLTRFRDLAAAARTRT</sequence>
<accession>A0A1G9SRT3</accession>